<comment type="caution">
    <text evidence="1">The sequence shown here is derived from an EMBL/GenBank/DDBJ whole genome shotgun (WGS) entry which is preliminary data.</text>
</comment>
<keyword evidence="2" id="KW-1185">Reference proteome</keyword>
<gene>
    <name evidence="1" type="ORF">FYJ55_08500</name>
</gene>
<organism evidence="1 2">
    <name type="scientific">Holdemanella porci</name>
    <dbReference type="NCBI Taxonomy" id="2652276"/>
    <lineage>
        <taxon>Bacteria</taxon>
        <taxon>Bacillati</taxon>
        <taxon>Bacillota</taxon>
        <taxon>Erysipelotrichia</taxon>
        <taxon>Erysipelotrichales</taxon>
        <taxon>Erysipelotrichaceae</taxon>
        <taxon>Holdemanella</taxon>
    </lineage>
</organism>
<evidence type="ECO:0000313" key="2">
    <source>
        <dbReference type="Proteomes" id="UP000434241"/>
    </source>
</evidence>
<accession>A0A6N7V525</accession>
<dbReference type="AlphaFoldDB" id="A0A6N7V525"/>
<dbReference type="EMBL" id="VUMR01000052">
    <property type="protein sequence ID" value="MSS56916.1"/>
    <property type="molecule type" value="Genomic_DNA"/>
</dbReference>
<dbReference type="GeneID" id="93159322"/>
<evidence type="ECO:0000313" key="1">
    <source>
        <dbReference type="EMBL" id="MSS56916.1"/>
    </source>
</evidence>
<proteinExistence type="predicted"/>
<sequence>MHRDELIGIKRKEGQPYYYDSSTENKDGMACYHDGVSLELLKFTATNNDTTGTIEVKPIYTYCKKQLMPTVASSLMIKKYATDVLGNLYEVKDNKLKLEFK</sequence>
<protein>
    <submittedName>
        <fullName evidence="1">Uncharacterized protein</fullName>
    </submittedName>
</protein>
<dbReference type="Proteomes" id="UP000434241">
    <property type="component" value="Unassembled WGS sequence"/>
</dbReference>
<reference evidence="1 2" key="1">
    <citation type="submission" date="2019-08" db="EMBL/GenBank/DDBJ databases">
        <title>In-depth cultivation of the pig gut microbiome towards novel bacterial diversity and tailored functional studies.</title>
        <authorList>
            <person name="Wylensek D."/>
            <person name="Hitch T.C.A."/>
            <person name="Clavel T."/>
        </authorList>
    </citation>
    <scope>NUCLEOTIDE SEQUENCE [LARGE SCALE GENOMIC DNA]</scope>
    <source>
        <strain evidence="1 2">LKV-472-APC-3</strain>
    </source>
</reference>
<name>A0A6N7V525_9FIRM</name>
<dbReference type="RefSeq" id="WP_154556474.1">
    <property type="nucleotide sequence ID" value="NZ_VUMR01000052.1"/>
</dbReference>